<evidence type="ECO:0000256" key="1">
    <source>
        <dbReference type="SAM" id="MobiDB-lite"/>
    </source>
</evidence>
<dbReference type="Proteomes" id="UP000507470">
    <property type="component" value="Unassembled WGS sequence"/>
</dbReference>
<gene>
    <name evidence="2" type="ORF">MCOR_2650</name>
</gene>
<feature type="region of interest" description="Disordered" evidence="1">
    <location>
        <begin position="144"/>
        <end position="174"/>
    </location>
</feature>
<feature type="compositionally biased region" description="Polar residues" evidence="1">
    <location>
        <begin position="63"/>
        <end position="79"/>
    </location>
</feature>
<feature type="compositionally biased region" description="Pro residues" evidence="1">
    <location>
        <begin position="151"/>
        <end position="174"/>
    </location>
</feature>
<sequence>MSSFPVLIAGHSQAKYFNQYLSLSETNVLSYSGFRIDQMFNELQPTIDNYNTVSRQPIPRGTSAHQLPNGTQPESSATQYQTTVTSYLSTKTPLRWSPVIRPERYYPETPYQSRWSSSKLPWYIVVKDIESAIRHLRKTKDTHDSIWDLPTPTPTSTPTPTPKAPTPMPDPTEL</sequence>
<dbReference type="AlphaFoldDB" id="A0A6J8A1I3"/>
<evidence type="ECO:0000313" key="2">
    <source>
        <dbReference type="EMBL" id="CAC5360015.1"/>
    </source>
</evidence>
<proteinExistence type="predicted"/>
<accession>A0A6J8A1I3</accession>
<organism evidence="2 3">
    <name type="scientific">Mytilus coruscus</name>
    <name type="common">Sea mussel</name>
    <dbReference type="NCBI Taxonomy" id="42192"/>
    <lineage>
        <taxon>Eukaryota</taxon>
        <taxon>Metazoa</taxon>
        <taxon>Spiralia</taxon>
        <taxon>Lophotrochozoa</taxon>
        <taxon>Mollusca</taxon>
        <taxon>Bivalvia</taxon>
        <taxon>Autobranchia</taxon>
        <taxon>Pteriomorphia</taxon>
        <taxon>Mytilida</taxon>
        <taxon>Mytiloidea</taxon>
        <taxon>Mytilidae</taxon>
        <taxon>Mytilinae</taxon>
        <taxon>Mytilus</taxon>
    </lineage>
</organism>
<protein>
    <submittedName>
        <fullName evidence="2">Uncharacterized protein</fullName>
    </submittedName>
</protein>
<keyword evidence="3" id="KW-1185">Reference proteome</keyword>
<name>A0A6J8A1I3_MYTCO</name>
<evidence type="ECO:0000313" key="3">
    <source>
        <dbReference type="Proteomes" id="UP000507470"/>
    </source>
</evidence>
<reference evidence="2 3" key="1">
    <citation type="submission" date="2020-06" db="EMBL/GenBank/DDBJ databases">
        <authorList>
            <person name="Li R."/>
            <person name="Bekaert M."/>
        </authorList>
    </citation>
    <scope>NUCLEOTIDE SEQUENCE [LARGE SCALE GENOMIC DNA]</scope>
    <source>
        <strain evidence="3">wild</strain>
    </source>
</reference>
<dbReference type="OrthoDB" id="6161748at2759"/>
<feature type="region of interest" description="Disordered" evidence="1">
    <location>
        <begin position="52"/>
        <end position="79"/>
    </location>
</feature>
<dbReference type="EMBL" id="CACVKT020000542">
    <property type="protein sequence ID" value="CAC5360015.1"/>
    <property type="molecule type" value="Genomic_DNA"/>
</dbReference>